<organism evidence="2 3">
    <name type="scientific">Asaccharospora irregularis DSM 2635</name>
    <dbReference type="NCBI Taxonomy" id="1121321"/>
    <lineage>
        <taxon>Bacteria</taxon>
        <taxon>Bacillati</taxon>
        <taxon>Bacillota</taxon>
        <taxon>Clostridia</taxon>
        <taxon>Peptostreptococcales</taxon>
        <taxon>Peptostreptococcaceae</taxon>
        <taxon>Asaccharospora</taxon>
    </lineage>
</organism>
<dbReference type="EMBL" id="FQWX01000024">
    <property type="protein sequence ID" value="SHH18132.1"/>
    <property type="molecule type" value="Genomic_DNA"/>
</dbReference>
<dbReference type="AlphaFoldDB" id="A0A1M5QVK5"/>
<evidence type="ECO:0000256" key="1">
    <source>
        <dbReference type="SAM" id="Phobius"/>
    </source>
</evidence>
<gene>
    <name evidence="2" type="ORF">SAMN04488530_12424</name>
</gene>
<evidence type="ECO:0000313" key="3">
    <source>
        <dbReference type="Proteomes" id="UP000243255"/>
    </source>
</evidence>
<sequence>MTGAAWGFMGTIWTIIIVCIAISMKRIVLDNK</sequence>
<dbReference type="Proteomes" id="UP000243255">
    <property type="component" value="Unassembled WGS sequence"/>
</dbReference>
<keyword evidence="1" id="KW-0812">Transmembrane</keyword>
<accession>A0A1M5QVK5</accession>
<proteinExistence type="predicted"/>
<reference evidence="3" key="1">
    <citation type="submission" date="2016-11" db="EMBL/GenBank/DDBJ databases">
        <authorList>
            <person name="Varghese N."/>
            <person name="Submissions S."/>
        </authorList>
    </citation>
    <scope>NUCLEOTIDE SEQUENCE [LARGE SCALE GENOMIC DNA]</scope>
    <source>
        <strain evidence="3">DSM 2635</strain>
    </source>
</reference>
<keyword evidence="1" id="KW-1133">Transmembrane helix</keyword>
<feature type="transmembrane region" description="Helical" evidence="1">
    <location>
        <begin position="6"/>
        <end position="24"/>
    </location>
</feature>
<evidence type="ECO:0000313" key="2">
    <source>
        <dbReference type="EMBL" id="SHH18132.1"/>
    </source>
</evidence>
<protein>
    <submittedName>
        <fullName evidence="2">Uncharacterized protein</fullName>
    </submittedName>
</protein>
<name>A0A1M5QVK5_9FIRM</name>
<keyword evidence="1" id="KW-0472">Membrane</keyword>
<keyword evidence="3" id="KW-1185">Reference proteome</keyword>